<reference evidence="2 3" key="2">
    <citation type="journal article" date="2016" name="Sci. Rep.">
        <title>The genome of Rhizobiales bacteria in predatory ants reveals urease gene functions but no genes for nitrogen fixation.</title>
        <authorList>
            <person name="Neuvonen M.M."/>
            <person name="Tamarit D."/>
            <person name="Naslund K."/>
            <person name="Liebig J."/>
            <person name="Feldhaar H."/>
            <person name="Moran N.A."/>
            <person name="Guy L."/>
            <person name="Andersson S.G."/>
        </authorList>
    </citation>
    <scope>NUCLEOTIDE SEQUENCE [LARGE SCALE GENOMIC DNA]</scope>
    <source>
        <strain evidence="2 3">Hsal</strain>
    </source>
</reference>
<protein>
    <submittedName>
        <fullName evidence="2">Uncharacterized protein</fullName>
    </submittedName>
</protein>
<evidence type="ECO:0000313" key="3">
    <source>
        <dbReference type="Proteomes" id="UP000188912"/>
    </source>
</evidence>
<evidence type="ECO:0000313" key="2">
    <source>
        <dbReference type="EMBL" id="AQS41660.1"/>
    </source>
</evidence>
<keyword evidence="1" id="KW-0812">Transmembrane</keyword>
<dbReference type="Proteomes" id="UP000188912">
    <property type="component" value="Chromosome"/>
</dbReference>
<evidence type="ECO:0000256" key="1">
    <source>
        <dbReference type="SAM" id="Phobius"/>
    </source>
</evidence>
<feature type="transmembrane region" description="Helical" evidence="1">
    <location>
        <begin position="21"/>
        <end position="43"/>
    </location>
</feature>
<sequence>MSKKQPDNSKSFRPHIQGKMMKILSIGGIALVLIIISVIYVTLTGNYKNKASSIKVLNNLFGQQAEQMGMKRCAALFSVLGETLTANSQYSAQIISTPKAANRHTIQSLVGQIYNVNNKISKGASTVFAAPVDGGCEGMMIRTVLTPQSCTEVVKDQLPKGVERQNDLAETALFRLPGSGYVMLMPASASSCVVVTALNLTDE</sequence>
<dbReference type="EMBL" id="CP017315">
    <property type="protein sequence ID" value="AQS41660.1"/>
    <property type="molecule type" value="Genomic_DNA"/>
</dbReference>
<gene>
    <name evidence="2" type="ORF">BHV28_09640</name>
</gene>
<keyword evidence="1" id="KW-0472">Membrane</keyword>
<dbReference type="AlphaFoldDB" id="A0A1U9JUY0"/>
<proteinExistence type="predicted"/>
<dbReference type="KEGG" id="thd:BHV28_09640"/>
<dbReference type="STRING" id="1902579.BHV28_09640"/>
<keyword evidence="3" id="KW-1185">Reference proteome</keyword>
<accession>A0A1U9JUY0</accession>
<reference evidence="2 3" key="1">
    <citation type="journal article" date="2010" name="Science">
        <title>Genomic comparison of the ants Camponotus floridanus and Harpegnathos saltator.</title>
        <authorList>
            <person name="Bonasio R."/>
            <person name="Zhang G."/>
            <person name="Ye C."/>
            <person name="Mutti N.S."/>
            <person name="Fang X."/>
            <person name="Qin N."/>
            <person name="Donahue G."/>
            <person name="Yang P."/>
            <person name="Li Q."/>
            <person name="Li C."/>
            <person name="Zhang P."/>
            <person name="Huang Z."/>
            <person name="Berger S.L."/>
            <person name="Reinberg D."/>
            <person name="Wang J."/>
            <person name="Liebig J."/>
        </authorList>
    </citation>
    <scope>NUCLEOTIDE SEQUENCE [LARGE SCALE GENOMIC DNA]</scope>
    <source>
        <strain evidence="2 3">Hsal</strain>
    </source>
</reference>
<organism evidence="2 3">
    <name type="scientific">Candidatus Tokpelaia hoelldobleri</name>
    <dbReference type="NCBI Taxonomy" id="1902579"/>
    <lineage>
        <taxon>Bacteria</taxon>
        <taxon>Pseudomonadati</taxon>
        <taxon>Pseudomonadota</taxon>
        <taxon>Alphaproteobacteria</taxon>
        <taxon>Hyphomicrobiales</taxon>
        <taxon>Candidatus Tokpelaia</taxon>
    </lineage>
</organism>
<name>A0A1U9JUY0_9HYPH</name>
<keyword evidence="1" id="KW-1133">Transmembrane helix</keyword>